<evidence type="ECO:0000313" key="15">
    <source>
        <dbReference type="EMBL" id="KZT35057.1"/>
    </source>
</evidence>
<dbReference type="AlphaFoldDB" id="A0A166A802"/>
<evidence type="ECO:0000256" key="11">
    <source>
        <dbReference type="ARBA" id="ARBA00023136"/>
    </source>
</evidence>
<feature type="signal peptide" evidence="14">
    <location>
        <begin position="1"/>
        <end position="27"/>
    </location>
</feature>
<comment type="subcellular location">
    <subcellularLocation>
        <location evidence="1 13">Endoplasmic reticulum membrane</location>
        <topology evidence="1 13">Multi-pass membrane protein</topology>
    </subcellularLocation>
</comment>
<feature type="transmembrane region" description="Helical" evidence="13">
    <location>
        <begin position="351"/>
        <end position="372"/>
    </location>
</feature>
<sequence length="411" mass="46863">MQLPSWPSFRTALMLAGLLRLVLIAYSEYYDALPTTRVKYTDIDYRVFTDAARFVWHPTESSTAQGPVGKVLGIGDPYARATYRYTPLLAVILTPNIFFLKSFGKILFAFCDLIIGVLLYRLAKASSNVQLVARANIYVSALHLFNPLIFSISTRGSSESILGALVILTLYYASRGKWDAAAILLGASVHWKIYPFIYGASFLTVLGEGRHDWAIKQRIRFTAISFGTFVALGGAMYLIWGYPFLEHTYIYHLSRKDYRHNFSPYFYPIYLGWDKPAFKWSVTANPFMSFLPQMALCLVSGVKFSKHRSDLPFAWFIQTACFVTFNKVCTSQYFLWYIWFLPLILPKLQMSLRTGILCLASWFGGQAVWLSLAYSLEFLGENRFFEVWCASIAFFVINCCIIGIMIISYKG</sequence>
<keyword evidence="10 13" id="KW-1133">Transmembrane helix</keyword>
<dbReference type="GO" id="GO:0005789">
    <property type="term" value="C:endoplasmic reticulum membrane"/>
    <property type="evidence" value="ECO:0007669"/>
    <property type="project" value="UniProtKB-SubCell"/>
</dbReference>
<dbReference type="STRING" id="1314776.A0A166A802"/>
<comment type="similarity">
    <text evidence="3 13">Belongs to the PIGM family.</text>
</comment>
<evidence type="ECO:0000256" key="4">
    <source>
        <dbReference type="ARBA" id="ARBA00013797"/>
    </source>
</evidence>
<keyword evidence="16" id="KW-1185">Reference proteome</keyword>
<evidence type="ECO:0000256" key="1">
    <source>
        <dbReference type="ARBA" id="ARBA00004477"/>
    </source>
</evidence>
<keyword evidence="14" id="KW-0732">Signal</keyword>
<evidence type="ECO:0000256" key="13">
    <source>
        <dbReference type="RuleBase" id="RU365064"/>
    </source>
</evidence>
<feature type="transmembrane region" description="Helical" evidence="13">
    <location>
        <begin position="219"/>
        <end position="240"/>
    </location>
</feature>
<keyword evidence="9 13" id="KW-0256">Endoplasmic reticulum</keyword>
<name>A0A166A802_9AGAM</name>
<evidence type="ECO:0000313" key="16">
    <source>
        <dbReference type="Proteomes" id="UP000076798"/>
    </source>
</evidence>
<evidence type="ECO:0000256" key="5">
    <source>
        <dbReference type="ARBA" id="ARBA00022502"/>
    </source>
</evidence>
<feature type="chain" id="PRO_5007870472" description="GPI mannosyltransferase 1" evidence="14">
    <location>
        <begin position="28"/>
        <end position="411"/>
    </location>
</feature>
<evidence type="ECO:0000256" key="6">
    <source>
        <dbReference type="ARBA" id="ARBA00022676"/>
    </source>
</evidence>
<evidence type="ECO:0000256" key="10">
    <source>
        <dbReference type="ARBA" id="ARBA00022989"/>
    </source>
</evidence>
<dbReference type="OrthoDB" id="1741594at2759"/>
<dbReference type="Pfam" id="PF05007">
    <property type="entry name" value="Mannosyl_trans"/>
    <property type="match status" value="1"/>
</dbReference>
<gene>
    <name evidence="15" type="ORF">SISSUDRAFT_1071927</name>
</gene>
<evidence type="ECO:0000256" key="8">
    <source>
        <dbReference type="ARBA" id="ARBA00022692"/>
    </source>
</evidence>
<dbReference type="UniPathway" id="UPA00196"/>
<feature type="transmembrane region" description="Helical" evidence="13">
    <location>
        <begin position="384"/>
        <end position="409"/>
    </location>
</feature>
<feature type="transmembrane region" description="Helical" evidence="13">
    <location>
        <begin position="280"/>
        <end position="301"/>
    </location>
</feature>
<dbReference type="EMBL" id="KV428154">
    <property type="protein sequence ID" value="KZT35057.1"/>
    <property type="molecule type" value="Genomic_DNA"/>
</dbReference>
<feature type="transmembrane region" description="Helical" evidence="13">
    <location>
        <begin position="313"/>
        <end position="339"/>
    </location>
</feature>
<proteinExistence type="inferred from homology"/>
<dbReference type="PANTHER" id="PTHR12886">
    <property type="entry name" value="PIG-M MANNOSYLTRANSFERASE"/>
    <property type="match status" value="1"/>
</dbReference>
<comment type="pathway">
    <text evidence="2 13">Glycolipid biosynthesis; glycosylphosphatidylinositol-anchor biosynthesis.</text>
</comment>
<dbReference type="GO" id="GO:0004376">
    <property type="term" value="F:GPI mannosyltransferase activity"/>
    <property type="evidence" value="ECO:0007669"/>
    <property type="project" value="InterPro"/>
</dbReference>
<keyword evidence="7 13" id="KW-0808">Transferase</keyword>
<evidence type="ECO:0000256" key="7">
    <source>
        <dbReference type="ARBA" id="ARBA00022679"/>
    </source>
</evidence>
<evidence type="ECO:0000256" key="14">
    <source>
        <dbReference type="SAM" id="SignalP"/>
    </source>
</evidence>
<comment type="function">
    <text evidence="12 13">Mannosyltransferase involved in glycosylphosphatidylinositol-anchor biosynthesis. Transfers the first alpha-1,4-mannose to GlcN-acyl-PI during GPI precursor assembly. Required for cell wall integrity.</text>
</comment>
<dbReference type="GO" id="GO:1990529">
    <property type="term" value="C:glycosylphosphatidylinositol-mannosyltransferase I complex"/>
    <property type="evidence" value="ECO:0007669"/>
    <property type="project" value="TreeGrafter"/>
</dbReference>
<evidence type="ECO:0000256" key="9">
    <source>
        <dbReference type="ARBA" id="ARBA00022824"/>
    </source>
</evidence>
<evidence type="ECO:0000256" key="2">
    <source>
        <dbReference type="ARBA" id="ARBA00004687"/>
    </source>
</evidence>
<dbReference type="Proteomes" id="UP000076798">
    <property type="component" value="Unassembled WGS sequence"/>
</dbReference>
<reference evidence="15 16" key="1">
    <citation type="journal article" date="2016" name="Mol. Biol. Evol.">
        <title>Comparative Genomics of Early-Diverging Mushroom-Forming Fungi Provides Insights into the Origins of Lignocellulose Decay Capabilities.</title>
        <authorList>
            <person name="Nagy L.G."/>
            <person name="Riley R."/>
            <person name="Tritt A."/>
            <person name="Adam C."/>
            <person name="Daum C."/>
            <person name="Floudas D."/>
            <person name="Sun H."/>
            <person name="Yadav J.S."/>
            <person name="Pangilinan J."/>
            <person name="Larsson K.H."/>
            <person name="Matsuura K."/>
            <person name="Barry K."/>
            <person name="Labutti K."/>
            <person name="Kuo R."/>
            <person name="Ohm R.A."/>
            <person name="Bhattacharya S.S."/>
            <person name="Shirouzu T."/>
            <person name="Yoshinaga Y."/>
            <person name="Martin F.M."/>
            <person name="Grigoriev I.V."/>
            <person name="Hibbett D.S."/>
        </authorList>
    </citation>
    <scope>NUCLEOTIDE SEQUENCE [LARGE SCALE GENOMIC DNA]</scope>
    <source>
        <strain evidence="15 16">HHB10207 ss-3</strain>
    </source>
</reference>
<dbReference type="InterPro" id="IPR007704">
    <property type="entry name" value="PIG-M"/>
</dbReference>
<evidence type="ECO:0000256" key="3">
    <source>
        <dbReference type="ARBA" id="ARBA00011071"/>
    </source>
</evidence>
<keyword evidence="5 13" id="KW-0337">GPI-anchor biosynthesis</keyword>
<evidence type="ECO:0000256" key="12">
    <source>
        <dbReference type="ARBA" id="ARBA00025399"/>
    </source>
</evidence>
<feature type="transmembrane region" description="Helical" evidence="13">
    <location>
        <begin position="106"/>
        <end position="123"/>
    </location>
</feature>
<accession>A0A166A802</accession>
<keyword evidence="8 13" id="KW-0812">Transmembrane</keyword>
<dbReference type="EC" id="2.4.1.-" evidence="13"/>
<dbReference type="PANTHER" id="PTHR12886:SF0">
    <property type="entry name" value="GPI MANNOSYLTRANSFERASE 1"/>
    <property type="match status" value="1"/>
</dbReference>
<keyword evidence="6 13" id="KW-0328">Glycosyltransferase</keyword>
<protein>
    <recommendedName>
        <fullName evidence="4 13">GPI mannosyltransferase 1</fullName>
        <ecNumber evidence="13">2.4.1.-</ecNumber>
    </recommendedName>
    <alternativeName>
        <fullName evidence="13">GPI mannosyltransferase I</fullName>
    </alternativeName>
</protein>
<dbReference type="GO" id="GO:0006506">
    <property type="term" value="P:GPI anchor biosynthetic process"/>
    <property type="evidence" value="ECO:0007669"/>
    <property type="project" value="UniProtKB-UniPathway"/>
</dbReference>
<feature type="transmembrane region" description="Helical" evidence="13">
    <location>
        <begin position="135"/>
        <end position="152"/>
    </location>
</feature>
<organism evidence="15 16">
    <name type="scientific">Sistotremastrum suecicum HHB10207 ss-3</name>
    <dbReference type="NCBI Taxonomy" id="1314776"/>
    <lineage>
        <taxon>Eukaryota</taxon>
        <taxon>Fungi</taxon>
        <taxon>Dikarya</taxon>
        <taxon>Basidiomycota</taxon>
        <taxon>Agaricomycotina</taxon>
        <taxon>Agaricomycetes</taxon>
        <taxon>Sistotremastrales</taxon>
        <taxon>Sistotremastraceae</taxon>
        <taxon>Sistotremastrum</taxon>
    </lineage>
</organism>
<dbReference type="GO" id="GO:0051751">
    <property type="term" value="F:alpha-1,4-mannosyltransferase activity"/>
    <property type="evidence" value="ECO:0007669"/>
    <property type="project" value="InterPro"/>
</dbReference>
<keyword evidence="11 13" id="KW-0472">Membrane</keyword>
<feature type="transmembrane region" description="Helical" evidence="13">
    <location>
        <begin position="180"/>
        <end position="207"/>
    </location>
</feature>